<evidence type="ECO:0000313" key="2">
    <source>
        <dbReference type="Proteomes" id="UP000324738"/>
    </source>
</evidence>
<proteinExistence type="predicted"/>
<comment type="caution">
    <text evidence="1">The sequence shown here is derived from an EMBL/GenBank/DDBJ whole genome shotgun (WGS) entry which is preliminary data.</text>
</comment>
<name>A0A5B0DWE2_9HYPH</name>
<keyword evidence="2" id="KW-1185">Reference proteome</keyword>
<organism evidence="1 2">
    <name type="scientific">Aureimonas fodinaquatilis</name>
    <dbReference type="NCBI Taxonomy" id="2565783"/>
    <lineage>
        <taxon>Bacteria</taxon>
        <taxon>Pseudomonadati</taxon>
        <taxon>Pseudomonadota</taxon>
        <taxon>Alphaproteobacteria</taxon>
        <taxon>Hyphomicrobiales</taxon>
        <taxon>Aurantimonadaceae</taxon>
        <taxon>Aureimonas</taxon>
    </lineage>
</organism>
<accession>A0A5B0DWE2</accession>
<dbReference type="OrthoDB" id="7365953at2"/>
<dbReference type="EMBL" id="VTWH01000002">
    <property type="protein sequence ID" value="KAA0970322.1"/>
    <property type="molecule type" value="Genomic_DNA"/>
</dbReference>
<dbReference type="AlphaFoldDB" id="A0A5B0DWE2"/>
<evidence type="ECO:0000313" key="1">
    <source>
        <dbReference type="EMBL" id="KAA0970322.1"/>
    </source>
</evidence>
<sequence length="106" mass="11877">MGFLLVIGVALWFWLGDPAKTVANWFWTESSAPWEQVDAYLYPSRSDLTVFKSFDDVGSVEACRSVVYNAASAFYKDPRLLNGDYECGVGPQAHPVFGKVYRVTVK</sequence>
<gene>
    <name evidence="1" type="ORF">FPY71_07295</name>
</gene>
<dbReference type="RefSeq" id="WP_149299195.1">
    <property type="nucleotide sequence ID" value="NZ_VTWH01000002.1"/>
</dbReference>
<dbReference type="Proteomes" id="UP000324738">
    <property type="component" value="Unassembled WGS sequence"/>
</dbReference>
<protein>
    <submittedName>
        <fullName evidence="1">Uncharacterized protein</fullName>
    </submittedName>
</protein>
<reference evidence="1 2" key="1">
    <citation type="submission" date="2019-08" db="EMBL/GenBank/DDBJ databases">
        <title>Aureimonas fodiniaquatilis sp. nov., isolated from a coal mine wastewater.</title>
        <authorList>
            <person name="Kim W."/>
        </authorList>
    </citation>
    <scope>NUCLEOTIDE SEQUENCE [LARGE SCALE GENOMIC DNA]</scope>
    <source>
        <strain evidence="1 2">CAU 1482</strain>
    </source>
</reference>